<dbReference type="GO" id="GO:0006065">
    <property type="term" value="P:UDP-glucuronate biosynthetic process"/>
    <property type="evidence" value="ECO:0007669"/>
    <property type="project" value="UniProtKB-UniPathway"/>
</dbReference>
<feature type="binding site" evidence="9">
    <location>
        <position position="326"/>
    </location>
    <ligand>
        <name>substrate</name>
    </ligand>
</feature>
<feature type="binding site" evidence="10">
    <location>
        <position position="30"/>
    </location>
    <ligand>
        <name>NAD(+)</name>
        <dbReference type="ChEBI" id="CHEBI:57540"/>
    </ligand>
</feature>
<dbReference type="Pfam" id="PF03721">
    <property type="entry name" value="UDPG_MGDP_dh_N"/>
    <property type="match status" value="1"/>
</dbReference>
<dbReference type="Gene3D" id="1.20.5.100">
    <property type="entry name" value="Cytochrome c1, transmembrane anchor, C-terminal"/>
    <property type="match status" value="1"/>
</dbReference>
<evidence type="ECO:0000256" key="8">
    <source>
        <dbReference type="PIRSR" id="PIRSR500134-1"/>
    </source>
</evidence>
<dbReference type="PIRSF" id="PIRSF000124">
    <property type="entry name" value="UDPglc_GDPman_dh"/>
    <property type="match status" value="1"/>
</dbReference>
<dbReference type="UniPathway" id="UPA00038">
    <property type="reaction ID" value="UER00491"/>
</dbReference>
<feature type="binding site" evidence="10">
    <location>
        <position position="333"/>
    </location>
    <ligand>
        <name>NAD(+)</name>
        <dbReference type="ChEBI" id="CHEBI:57540"/>
    </ligand>
</feature>
<evidence type="ECO:0000256" key="3">
    <source>
        <dbReference type="ARBA" id="ARBA00012954"/>
    </source>
</evidence>
<dbReference type="SMART" id="SM00984">
    <property type="entry name" value="UDPG_MGDP_dh_C"/>
    <property type="match status" value="1"/>
</dbReference>
<dbReference type="InterPro" id="IPR017476">
    <property type="entry name" value="UDP-Glc/GDP-Man"/>
</dbReference>
<feature type="binding site" evidence="9">
    <location>
        <begin position="158"/>
        <end position="161"/>
    </location>
    <ligand>
        <name>substrate</name>
    </ligand>
</feature>
<dbReference type="Pfam" id="PF03720">
    <property type="entry name" value="UDPG_MGDP_dh_C"/>
    <property type="match status" value="1"/>
</dbReference>
<proteinExistence type="inferred from homology"/>
<feature type="binding site" evidence="9">
    <location>
        <begin position="255"/>
        <end position="259"/>
    </location>
    <ligand>
        <name>substrate</name>
    </ligand>
</feature>
<dbReference type="Gene3D" id="3.40.50.720">
    <property type="entry name" value="NAD(P)-binding Rossmann-like Domain"/>
    <property type="match status" value="2"/>
</dbReference>
<protein>
    <recommendedName>
        <fullName evidence="3 7">UDP-glucose 6-dehydrogenase</fullName>
        <ecNumber evidence="3 7">1.1.1.22</ecNumber>
    </recommendedName>
</protein>
<dbReference type="Proteomes" id="UP000183615">
    <property type="component" value="Unassembled WGS sequence"/>
</dbReference>
<feature type="binding site" evidence="9">
    <location>
        <position position="210"/>
    </location>
    <ligand>
        <name>substrate</name>
    </ligand>
</feature>
<feature type="binding site" evidence="10">
    <location>
        <position position="161"/>
    </location>
    <ligand>
        <name>NAD(+)</name>
        <dbReference type="ChEBI" id="CHEBI:57540"/>
    </ligand>
</feature>
<dbReference type="AlphaFoldDB" id="A0A1J5U071"/>
<keyword evidence="4 7" id="KW-0560">Oxidoreductase</keyword>
<dbReference type="InterPro" id="IPR028357">
    <property type="entry name" value="UDPglc_DH_bac"/>
</dbReference>
<dbReference type="PANTHER" id="PTHR43750">
    <property type="entry name" value="UDP-GLUCOSE 6-DEHYDROGENASE TUAD"/>
    <property type="match status" value="1"/>
</dbReference>
<dbReference type="SUPFAM" id="SSF51735">
    <property type="entry name" value="NAD(P)-binding Rossmann-fold domains"/>
    <property type="match status" value="1"/>
</dbReference>
<evidence type="ECO:0000256" key="2">
    <source>
        <dbReference type="ARBA" id="ARBA00006601"/>
    </source>
</evidence>
<accession>A0A1J5U071</accession>
<feature type="binding site" evidence="9">
    <location>
        <position position="263"/>
    </location>
    <ligand>
        <name>substrate</name>
    </ligand>
</feature>
<dbReference type="InterPro" id="IPR014026">
    <property type="entry name" value="UDP-Glc/GDP-Man_DH_dimer"/>
</dbReference>
<comment type="caution">
    <text evidence="12">The sequence shown here is derived from an EMBL/GenBank/DDBJ whole genome shotgun (WGS) entry which is preliminary data.</text>
</comment>
<evidence type="ECO:0000313" key="13">
    <source>
        <dbReference type="Proteomes" id="UP000183615"/>
    </source>
</evidence>
<comment type="similarity">
    <text evidence="2 7">Belongs to the UDP-glucose/GDP-mannose dehydrogenase family.</text>
</comment>
<feature type="active site" description="Nucleophile" evidence="8">
    <location>
        <position position="266"/>
    </location>
</feature>
<organism evidence="12 13">
    <name type="scientific">Marine Group III euryarchaeote CG-Epi2</name>
    <dbReference type="NCBI Taxonomy" id="1888996"/>
    <lineage>
        <taxon>Archaea</taxon>
        <taxon>Methanobacteriati</taxon>
        <taxon>Thermoplasmatota</taxon>
        <taxon>Thermoplasmata</taxon>
        <taxon>Candidatus Thermoprofundales</taxon>
    </lineage>
</organism>
<sequence length="435" mass="47780">MNITVMGTGYVGLVTGATLADVGNKVVCLDLIESKINDLNNGISPIFEPGLENLIKTGLQNKNLRGSTDIENCIRESDLTFICVGTPSNNDGSIDLSYIKSASASIGRALRAKEEREHTIIVKSTVVPLTTEETVLPAILKKSGWKREQLGIGMNPEFLREGSAVKDAQKPDRIVMGVSDDIALKKMEELYEMHNCPKQKCIPRTAEFIKYASNSFLAAKISFVNEMANLSNEWGIDFEEVAEGMGSDSRISPLFLRAGAGFGGSCFPKDVKALSAASKNIKVESKMLNATLEVNEIQPLNVVKMAEERLGVIKGKRIAILGLAFKPDTDDVRETRSEVVINELIGKGALVIGHDPKGMDNFKELIDIELAKTAMDAIKETDCIILMTEWKEYTELNYETIKEEMNGNVVIDGRRGFNQKRMEETGFDYKAIGLG</sequence>
<dbReference type="GO" id="GO:0003979">
    <property type="term" value="F:UDP-glucose 6-dehydrogenase activity"/>
    <property type="evidence" value="ECO:0007669"/>
    <property type="project" value="UniProtKB-EC"/>
</dbReference>
<dbReference type="InterPro" id="IPR036220">
    <property type="entry name" value="UDP-Glc/GDP-Man_DH_C_sf"/>
</dbReference>
<evidence type="ECO:0000256" key="5">
    <source>
        <dbReference type="ARBA" id="ARBA00023027"/>
    </source>
</evidence>
<keyword evidence="5 7" id="KW-0520">NAD</keyword>
<dbReference type="InterPro" id="IPR001732">
    <property type="entry name" value="UDP-Glc/GDP-Man_DH_N"/>
</dbReference>
<dbReference type="InterPro" id="IPR008927">
    <property type="entry name" value="6-PGluconate_DH-like_C_sf"/>
</dbReference>
<gene>
    <name evidence="12" type="ORF">BET99_01370</name>
</gene>
<dbReference type="NCBIfam" id="TIGR03026">
    <property type="entry name" value="NDP-sugDHase"/>
    <property type="match status" value="1"/>
</dbReference>
<dbReference type="InterPro" id="IPR014027">
    <property type="entry name" value="UDP-Glc/GDP-Man_DH_C"/>
</dbReference>
<feature type="domain" description="UDP-glucose/GDP-mannose dehydrogenase C-terminal" evidence="11">
    <location>
        <begin position="319"/>
        <end position="419"/>
    </location>
</feature>
<evidence type="ECO:0000256" key="4">
    <source>
        <dbReference type="ARBA" id="ARBA00023002"/>
    </source>
</evidence>
<evidence type="ECO:0000256" key="10">
    <source>
        <dbReference type="PIRSR" id="PIRSR500134-3"/>
    </source>
</evidence>
<dbReference type="GO" id="GO:0000271">
    <property type="term" value="P:polysaccharide biosynthetic process"/>
    <property type="evidence" value="ECO:0007669"/>
    <property type="project" value="InterPro"/>
</dbReference>
<evidence type="ECO:0000259" key="11">
    <source>
        <dbReference type="SMART" id="SM00984"/>
    </source>
</evidence>
<dbReference type="PIRSF" id="PIRSF500134">
    <property type="entry name" value="UDPglc_DH_bac"/>
    <property type="match status" value="1"/>
</dbReference>
<reference evidence="12 13" key="1">
    <citation type="submission" date="2016-08" db="EMBL/GenBank/DDBJ databases">
        <title>New Insights into Marine Group III Euryarchaeota, from dark to light.</title>
        <authorList>
            <person name="Haro-Moreno J.M."/>
            <person name="Rodriguez-Valera F."/>
            <person name="Lopez-Garcia P."/>
            <person name="Moreira D."/>
            <person name="Martin-Cuadrado A.B."/>
        </authorList>
    </citation>
    <scope>NUCLEOTIDE SEQUENCE [LARGE SCALE GENOMIC DNA]</scope>
    <source>
        <strain evidence="12">CG-Epi2</strain>
    </source>
</reference>
<feature type="binding site" evidence="10">
    <location>
        <position position="125"/>
    </location>
    <ligand>
        <name>NAD(+)</name>
        <dbReference type="ChEBI" id="CHEBI:57540"/>
    </ligand>
</feature>
<dbReference type="EMBL" id="MIYZ01000023">
    <property type="protein sequence ID" value="OIR22165.1"/>
    <property type="molecule type" value="Genomic_DNA"/>
</dbReference>
<evidence type="ECO:0000256" key="7">
    <source>
        <dbReference type="PIRNR" id="PIRNR000124"/>
    </source>
</evidence>
<dbReference type="SUPFAM" id="SSF52413">
    <property type="entry name" value="UDP-glucose/GDP-mannose dehydrogenase C-terminal domain"/>
    <property type="match status" value="1"/>
</dbReference>
<dbReference type="PANTHER" id="PTHR43750:SF3">
    <property type="entry name" value="UDP-GLUCOSE 6-DEHYDROGENASE TUAD"/>
    <property type="match status" value="1"/>
</dbReference>
<name>A0A1J5U071_9ARCH</name>
<dbReference type="InterPro" id="IPR036291">
    <property type="entry name" value="NAD(P)-bd_dom_sf"/>
</dbReference>
<feature type="binding site" evidence="10">
    <location>
        <position position="86"/>
    </location>
    <ligand>
        <name>NAD(+)</name>
        <dbReference type="ChEBI" id="CHEBI:57540"/>
    </ligand>
</feature>
<dbReference type="GO" id="GO:0051287">
    <property type="term" value="F:NAD binding"/>
    <property type="evidence" value="ECO:0007669"/>
    <property type="project" value="InterPro"/>
</dbReference>
<evidence type="ECO:0000313" key="12">
    <source>
        <dbReference type="EMBL" id="OIR22165.1"/>
    </source>
</evidence>
<comment type="pathway">
    <text evidence="1">Nucleotide-sugar biosynthesis; UDP-alpha-D-glucuronate biosynthesis; UDP-alpha-D-glucuronate from UDP-alpha-D-glucose: step 1/1.</text>
</comment>
<evidence type="ECO:0000256" key="6">
    <source>
        <dbReference type="ARBA" id="ARBA00047473"/>
    </source>
</evidence>
<feature type="binding site" evidence="10">
    <location>
        <position position="269"/>
    </location>
    <ligand>
        <name>NAD(+)</name>
        <dbReference type="ChEBI" id="CHEBI:57540"/>
    </ligand>
</feature>
<dbReference type="EC" id="1.1.1.22" evidence="3 7"/>
<comment type="catalytic activity">
    <reaction evidence="6 7">
        <text>UDP-alpha-D-glucose + 2 NAD(+) + H2O = UDP-alpha-D-glucuronate + 2 NADH + 3 H(+)</text>
        <dbReference type="Rhea" id="RHEA:23596"/>
        <dbReference type="ChEBI" id="CHEBI:15377"/>
        <dbReference type="ChEBI" id="CHEBI:15378"/>
        <dbReference type="ChEBI" id="CHEBI:57540"/>
        <dbReference type="ChEBI" id="CHEBI:57945"/>
        <dbReference type="ChEBI" id="CHEBI:58052"/>
        <dbReference type="ChEBI" id="CHEBI:58885"/>
        <dbReference type="EC" id="1.1.1.22"/>
    </reaction>
</comment>
<evidence type="ECO:0000256" key="1">
    <source>
        <dbReference type="ARBA" id="ARBA00004701"/>
    </source>
</evidence>
<dbReference type="Pfam" id="PF00984">
    <property type="entry name" value="UDPG_MGDP_dh"/>
    <property type="match status" value="1"/>
</dbReference>
<dbReference type="SUPFAM" id="SSF48179">
    <property type="entry name" value="6-phosphogluconate dehydrogenase C-terminal domain-like"/>
    <property type="match status" value="1"/>
</dbReference>
<feature type="binding site" evidence="10">
    <location>
        <position position="35"/>
    </location>
    <ligand>
        <name>NAD(+)</name>
        <dbReference type="ChEBI" id="CHEBI:57540"/>
    </ligand>
</feature>
<evidence type="ECO:0000256" key="9">
    <source>
        <dbReference type="PIRSR" id="PIRSR500134-2"/>
    </source>
</evidence>